<dbReference type="OrthoDB" id="6036at2759"/>
<keyword evidence="2" id="KW-1133">Transmembrane helix</keyword>
<evidence type="ECO:0000256" key="2">
    <source>
        <dbReference type="SAM" id="Phobius"/>
    </source>
</evidence>
<keyword evidence="2" id="KW-0472">Membrane</keyword>
<feature type="region of interest" description="Disordered" evidence="1">
    <location>
        <begin position="206"/>
        <end position="254"/>
    </location>
</feature>
<feature type="compositionally biased region" description="Polar residues" evidence="1">
    <location>
        <begin position="212"/>
        <end position="240"/>
    </location>
</feature>
<protein>
    <recommendedName>
        <fullName evidence="5">ADP-ribosylation factor GTPase-activating protein AGD14</fullName>
    </recommendedName>
</protein>
<reference evidence="3" key="1">
    <citation type="submission" date="2019-11" db="EMBL/GenBank/DDBJ databases">
        <authorList>
            <person name="Liu Y."/>
            <person name="Hou J."/>
            <person name="Li T.-Q."/>
            <person name="Guan C.-H."/>
            <person name="Wu X."/>
            <person name="Wu H.-Z."/>
            <person name="Ling F."/>
            <person name="Zhang R."/>
            <person name="Shi X.-G."/>
            <person name="Ren J.-P."/>
            <person name="Chen E.-F."/>
            <person name="Sun J.-M."/>
        </authorList>
    </citation>
    <scope>NUCLEOTIDE SEQUENCE</scope>
    <source>
        <strain evidence="3">Adult_tree_wgs_1</strain>
        <tissue evidence="3">Leaves</tissue>
    </source>
</reference>
<dbReference type="PANTHER" id="PTHR46085">
    <property type="entry name" value="ARFGAP/RECO-RELATED"/>
    <property type="match status" value="1"/>
</dbReference>
<proteinExistence type="predicted"/>
<organism evidence="3 4">
    <name type="scientific">Rhododendron simsii</name>
    <name type="common">Sims's rhododendron</name>
    <dbReference type="NCBI Taxonomy" id="118357"/>
    <lineage>
        <taxon>Eukaryota</taxon>
        <taxon>Viridiplantae</taxon>
        <taxon>Streptophyta</taxon>
        <taxon>Embryophyta</taxon>
        <taxon>Tracheophyta</taxon>
        <taxon>Spermatophyta</taxon>
        <taxon>Magnoliopsida</taxon>
        <taxon>eudicotyledons</taxon>
        <taxon>Gunneridae</taxon>
        <taxon>Pentapetalae</taxon>
        <taxon>asterids</taxon>
        <taxon>Ericales</taxon>
        <taxon>Ericaceae</taxon>
        <taxon>Ericoideae</taxon>
        <taxon>Rhodoreae</taxon>
        <taxon>Rhododendron</taxon>
    </lineage>
</organism>
<accession>A0A834LVP9</accession>
<dbReference type="PANTHER" id="PTHR46085:SF4">
    <property type="entry name" value="ADP-RIBOSYLATION FACTOR GTPASE-ACTIVATING PROTEIN AGD14-RELATED"/>
    <property type="match status" value="1"/>
</dbReference>
<feature type="transmembrane region" description="Helical" evidence="2">
    <location>
        <begin position="32"/>
        <end position="49"/>
    </location>
</feature>
<name>A0A834LVP9_RHOSS</name>
<keyword evidence="2" id="KW-0812">Transmembrane</keyword>
<comment type="caution">
    <text evidence="3">The sequence shown here is derived from an EMBL/GenBank/DDBJ whole genome shotgun (WGS) entry which is preliminary data.</text>
</comment>
<dbReference type="Proteomes" id="UP000626092">
    <property type="component" value="Unassembled WGS sequence"/>
</dbReference>
<evidence type="ECO:0000256" key="1">
    <source>
        <dbReference type="SAM" id="MobiDB-lite"/>
    </source>
</evidence>
<evidence type="ECO:0008006" key="5">
    <source>
        <dbReference type="Google" id="ProtNLM"/>
    </source>
</evidence>
<dbReference type="AlphaFoldDB" id="A0A834LVP9"/>
<evidence type="ECO:0000313" key="4">
    <source>
        <dbReference type="Proteomes" id="UP000626092"/>
    </source>
</evidence>
<sequence>MSSKREEERNEKVIRGLMKLPPNRRCINCNSLVRFLCLPFVFHVLGWVFPKSLSLDKLFPLNGLVFDVCEENELFIQTLGYSECPCVLLKDYACNKMLMLVSSTDKKLNLFKKVVIRDSNFVVGNISKPIIYTLSLSDVRHHEEETRRASSYHSYSQSPPYDYQYEERRYGKQAPALTRKPGSDRGLYEGRISSFFSPSRFSDQMHEDSFANEGSNVRASDYTVSSPSDAFRSDTQSPNFQRDIGFSSPPYQTSRDMLNEQIPRQTMRTLSESHALTDADKRTASLGSFGSFDSNPMSPKSVSLVDASSEPAVSCGHHQYAVPSLPQSSVSGNFGGLDLFDAPFVPQPITSASAVDFFQLPVTTSTPPVDLYQPSSISSAPVSHAPQPTQTTPSLDLFSDMPQQQPASILTNKSPDVTPKDEGWATFDLPQFVAPNLGIEGSTPAVAPPTDEGSLGKLPSTTLQWPAFQDSNVHGPSSVTNPWDEGLNNVQISDNVLNTQSWNAFEDASGNLPLGSIQQSSEGLALHVHSSTTVNQHLDVRVLGVPGLFLSAMDIGPPIPNVALHINGPSYASSSIPSMVGEQSHVTDHKSGNPFDLSYGSDFESSSMFLDMSSLQAALPGGQIPNSFLDDGTQPWLPQNPITPFSPGVQQGNLKGCCRVPVASFVCLPSICSRLVCICFSFIAAGGGHDQFSQVTCLEFGCSYPCIHGWNVGMSNYELVIYNVHSQYFGGTHLNVSTQGPLASVGGNPFA</sequence>
<keyword evidence="4" id="KW-1185">Reference proteome</keyword>
<evidence type="ECO:0000313" key="3">
    <source>
        <dbReference type="EMBL" id="KAF7148768.1"/>
    </source>
</evidence>
<dbReference type="InterPro" id="IPR044820">
    <property type="entry name" value="AGD14-like"/>
</dbReference>
<gene>
    <name evidence="3" type="ORF">RHSIM_Rhsim03G0045400</name>
</gene>
<dbReference type="GO" id="GO:0005096">
    <property type="term" value="F:GTPase activator activity"/>
    <property type="evidence" value="ECO:0007669"/>
    <property type="project" value="InterPro"/>
</dbReference>
<dbReference type="EMBL" id="WJXA01000003">
    <property type="protein sequence ID" value="KAF7148768.1"/>
    <property type="molecule type" value="Genomic_DNA"/>
</dbReference>